<accession>A0AAU9VWS8</accession>
<dbReference type="PROSITE" id="PS50106">
    <property type="entry name" value="PDZ"/>
    <property type="match status" value="3"/>
</dbReference>
<dbReference type="InterPro" id="IPR051844">
    <property type="entry name" value="USH2_Complex_Protein"/>
</dbReference>
<dbReference type="InterPro" id="IPR036034">
    <property type="entry name" value="PDZ_sf"/>
</dbReference>
<dbReference type="SUPFAM" id="SSF50156">
    <property type="entry name" value="PDZ domain-like"/>
    <property type="match status" value="3"/>
</dbReference>
<dbReference type="CDD" id="cd06741">
    <property type="entry name" value="PDZ2_FL-whirlin"/>
    <property type="match status" value="1"/>
</dbReference>
<dbReference type="CDD" id="cd00136">
    <property type="entry name" value="PDZ_canonical"/>
    <property type="match status" value="1"/>
</dbReference>
<dbReference type="Pfam" id="PF00595">
    <property type="entry name" value="PDZ"/>
    <property type="match status" value="3"/>
</dbReference>
<dbReference type="InterPro" id="IPR033028">
    <property type="entry name" value="Whirlin_HN-like_dom2"/>
</dbReference>
<sequence>MGDISAQHSPQRRRRKISQYVRELYTTLTNILDDQDRTLLIQSLNQYQRDRNVNNLVSTLKSILDTSTKREVYPLLRQVVPHNDQEKFNILWYSHEHPKPRQRSKSPARSPANLHRIPASSSLPDNLHRHVSDSGIDLSNMTQFSSSRDAKHPIKRLSIKRPSNSGFGFYIRGGSEHGVGLYVSSVDTNSVAEAAGMLPGDHIIQVNGTKFDGLTHAQAVKIIQHSKKLNLTVRSVGRIPDSFLAESTCKWVDMRGRRASPPPGVDSNGRILTTDGIHKSDLRLLGDDDERKVNIFVEDGTKLGLMIRGGAEYGLGIYIAGIDPYCIAEQAGLKAGDQILDVNGQSFLNITHKKAVKVLKSTRNMIITLKDIGRLPFTRVTHDKTRWITQPTKNGQIQRVPEVTHITEVEVHAPSGSALEGQPPQSSRRHTAHGRMTGDGDTEPSMFHHGIAGSQVLYSGGLPLQKNLITEQARQILSDNELETLTYYLEEYCKGFININAFVLAMFHLLDTPAKMSLMGEIRGSVAPRDIDRFDDLLLKKEIEMMKSRQFFGNHMSDDRHSIHSYASSVSSFSGKGSSSSRSSFKGSVNGSDSRPITPPQVPEVLPPNVKIAYDETSSTYDVYEATLTFNEDQEETFDDGEMEGLPSLLNINPMSLDIPFSESTSFPSPDINFSSPMVTSSPTNEREQETPTRTRGEATSSEKVGDNTRKVKEAKDSPPYEDMNLHPHDLPGKRTSKPQDHPSSHDYINADLQPAGKPQTPSNPFIFPSSFQGNGTNTEFKAFECSPLCTSSTIEATISESTLQNQISDAKTQDSDKADKTQSVAAEVPDDDLRPEVAKLPGRKRLASWGTPPDDEGAPNDEPNRDTPANGHYTDRLTGSGQTTYGNNTVAQTNVHNQLSDTGIETSSPRESRQGSVSTNRKSWDGVRHPGESGDNQKVSILEKPKDSKERSCSDSNLMNLPKEQQKVIQAKHRASQELYELRQHTKTKSVTSQNKTISSEVSMFPELNGVREPEFVVEVDKSVGSLGLSLEGGCDAESDVKIKSVKEGNFAAWKSGGLKPGQVLLQVDDTPIRGMTSGVAVLTLRKAYSNPDSAVLKLLVRDI</sequence>
<feature type="domain" description="PDZ" evidence="5">
    <location>
        <begin position="156"/>
        <end position="226"/>
    </location>
</feature>
<dbReference type="PANTHER" id="PTHR23116:SF29">
    <property type="entry name" value="PDZ DOMAIN-CONTAINING PROTEIN 7"/>
    <property type="match status" value="1"/>
</dbReference>
<keyword evidence="2" id="KW-0677">Repeat</keyword>
<feature type="compositionally biased region" description="Polar residues" evidence="4">
    <location>
        <begin position="878"/>
        <end position="908"/>
    </location>
</feature>
<evidence type="ECO:0000256" key="2">
    <source>
        <dbReference type="ARBA" id="ARBA00022737"/>
    </source>
</evidence>
<organism evidence="6 7">
    <name type="scientific">Pocillopora meandrina</name>
    <dbReference type="NCBI Taxonomy" id="46732"/>
    <lineage>
        <taxon>Eukaryota</taxon>
        <taxon>Metazoa</taxon>
        <taxon>Cnidaria</taxon>
        <taxon>Anthozoa</taxon>
        <taxon>Hexacorallia</taxon>
        <taxon>Scleractinia</taxon>
        <taxon>Astrocoeniina</taxon>
        <taxon>Pocilloporidae</taxon>
        <taxon>Pocillopora</taxon>
    </lineage>
</organism>
<dbReference type="Proteomes" id="UP001159428">
    <property type="component" value="Unassembled WGS sequence"/>
</dbReference>
<dbReference type="PANTHER" id="PTHR23116">
    <property type="entry name" value="PDZ DOMAIN CONTAINING WHIRLIN AND HARMONIN-RELATED"/>
    <property type="match status" value="1"/>
</dbReference>
<dbReference type="InterPro" id="IPR001478">
    <property type="entry name" value="PDZ"/>
</dbReference>
<feature type="region of interest" description="Disordered" evidence="4">
    <location>
        <begin position="572"/>
        <end position="606"/>
    </location>
</feature>
<feature type="region of interest" description="Disordered" evidence="4">
    <location>
        <begin position="97"/>
        <end position="131"/>
    </location>
</feature>
<dbReference type="SMART" id="SM00228">
    <property type="entry name" value="PDZ"/>
    <property type="match status" value="3"/>
</dbReference>
<dbReference type="Gene3D" id="1.20.1160.20">
    <property type="match status" value="2"/>
</dbReference>
<evidence type="ECO:0000256" key="4">
    <source>
        <dbReference type="SAM" id="MobiDB-lite"/>
    </source>
</evidence>
<dbReference type="Gene3D" id="2.30.42.10">
    <property type="match status" value="3"/>
</dbReference>
<dbReference type="FunFam" id="2.30.42.10:FF:000087">
    <property type="entry name" value="Whirlin a"/>
    <property type="match status" value="1"/>
</dbReference>
<feature type="compositionally biased region" description="Pro residues" evidence="4">
    <location>
        <begin position="597"/>
        <end position="606"/>
    </location>
</feature>
<feature type="domain" description="PDZ" evidence="5">
    <location>
        <begin position="292"/>
        <end position="366"/>
    </location>
</feature>
<evidence type="ECO:0000256" key="3">
    <source>
        <dbReference type="ARBA" id="ARBA00023273"/>
    </source>
</evidence>
<feature type="compositionally biased region" description="Basic and acidic residues" evidence="4">
    <location>
        <begin position="685"/>
        <end position="697"/>
    </location>
</feature>
<feature type="region of interest" description="Disordered" evidence="4">
    <location>
        <begin position="806"/>
        <end position="958"/>
    </location>
</feature>
<keyword evidence="7" id="KW-1185">Reference proteome</keyword>
<feature type="region of interest" description="Disordered" evidence="4">
    <location>
        <begin position="662"/>
        <end position="763"/>
    </location>
</feature>
<feature type="domain" description="PDZ" evidence="5">
    <location>
        <begin position="1018"/>
        <end position="1089"/>
    </location>
</feature>
<dbReference type="GO" id="GO:0005886">
    <property type="term" value="C:plasma membrane"/>
    <property type="evidence" value="ECO:0007669"/>
    <property type="project" value="TreeGrafter"/>
</dbReference>
<feature type="region of interest" description="Disordered" evidence="4">
    <location>
        <begin position="413"/>
        <end position="445"/>
    </location>
</feature>
<feature type="compositionally biased region" description="Basic and acidic residues" evidence="4">
    <location>
        <begin position="942"/>
        <end position="954"/>
    </location>
</feature>
<keyword evidence="3" id="KW-0966">Cell projection</keyword>
<dbReference type="GO" id="GO:0042995">
    <property type="term" value="C:cell projection"/>
    <property type="evidence" value="ECO:0007669"/>
    <property type="project" value="UniProtKB-SubCell"/>
</dbReference>
<comment type="subcellular location">
    <subcellularLocation>
        <location evidence="1">Cell projection</location>
    </subcellularLocation>
</comment>
<dbReference type="CDD" id="cd07357">
    <property type="entry name" value="HN_L-whirlin_R2_like"/>
    <property type="match status" value="1"/>
</dbReference>
<feature type="compositionally biased region" description="Basic and acidic residues" evidence="4">
    <location>
        <begin position="704"/>
        <end position="745"/>
    </location>
</feature>
<dbReference type="EMBL" id="CALNXJ010000004">
    <property type="protein sequence ID" value="CAH3038007.1"/>
    <property type="molecule type" value="Genomic_DNA"/>
</dbReference>
<reference evidence="6 7" key="1">
    <citation type="submission" date="2022-05" db="EMBL/GenBank/DDBJ databases">
        <authorList>
            <consortium name="Genoscope - CEA"/>
            <person name="William W."/>
        </authorList>
    </citation>
    <scope>NUCLEOTIDE SEQUENCE [LARGE SCALE GENOMIC DNA]</scope>
</reference>
<evidence type="ECO:0000313" key="6">
    <source>
        <dbReference type="EMBL" id="CAH3038007.1"/>
    </source>
</evidence>
<comment type="caution">
    <text evidence="6">The sequence shown here is derived from an EMBL/GenBank/DDBJ whole genome shotgun (WGS) entry which is preliminary data.</text>
</comment>
<evidence type="ECO:0000313" key="7">
    <source>
        <dbReference type="Proteomes" id="UP001159428"/>
    </source>
</evidence>
<proteinExistence type="predicted"/>
<name>A0AAU9VWS8_9CNID</name>
<feature type="compositionally biased region" description="Low complexity" evidence="4">
    <location>
        <begin position="572"/>
        <end position="592"/>
    </location>
</feature>
<evidence type="ECO:0000259" key="5">
    <source>
        <dbReference type="PROSITE" id="PS50106"/>
    </source>
</evidence>
<evidence type="ECO:0000256" key="1">
    <source>
        <dbReference type="ARBA" id="ARBA00004316"/>
    </source>
</evidence>
<feature type="compositionally biased region" description="Basic and acidic residues" evidence="4">
    <location>
        <begin position="812"/>
        <end position="821"/>
    </location>
</feature>
<feature type="compositionally biased region" description="Polar residues" evidence="4">
    <location>
        <begin position="662"/>
        <end position="684"/>
    </location>
</feature>
<feature type="compositionally biased region" description="Basic and acidic residues" evidence="4">
    <location>
        <begin position="923"/>
        <end position="933"/>
    </location>
</feature>
<gene>
    <name evidence="6" type="ORF">PMEA_00021475</name>
</gene>
<dbReference type="AlphaFoldDB" id="A0AAU9VWS8"/>
<protein>
    <recommendedName>
        <fullName evidence="5">PDZ domain-containing protein</fullName>
    </recommendedName>
</protein>